<name>A0A1D9Q202_SCLS1</name>
<evidence type="ECO:0008006" key="4">
    <source>
        <dbReference type="Google" id="ProtNLM"/>
    </source>
</evidence>
<evidence type="ECO:0000313" key="3">
    <source>
        <dbReference type="Proteomes" id="UP000177798"/>
    </source>
</evidence>
<evidence type="ECO:0000256" key="1">
    <source>
        <dbReference type="SAM" id="MobiDB-lite"/>
    </source>
</evidence>
<reference evidence="3" key="1">
    <citation type="journal article" date="2017" name="Genome Biol. Evol.">
        <title>The complete genome sequence of the phytopathogenic fungus Sclerotinia sclerotiorum reveals insights into the genome architecture of broad host range pathogens.</title>
        <authorList>
            <person name="Derbyshire M."/>
            <person name="Denton-Giles M."/>
            <person name="Hegedus D."/>
            <person name="Seifbarghy S."/>
            <person name="Rollins J."/>
            <person name="van Kan J."/>
            <person name="Seidl M.F."/>
            <person name="Faino L."/>
            <person name="Mbengue M."/>
            <person name="Navaud O."/>
            <person name="Raffaele S."/>
            <person name="Hammond-Kosack K."/>
            <person name="Heard S."/>
            <person name="Oliver R."/>
        </authorList>
    </citation>
    <scope>NUCLEOTIDE SEQUENCE [LARGE SCALE GENOMIC DNA]</scope>
    <source>
        <strain evidence="3">ATCC 18683 / 1980 / Ss-1</strain>
    </source>
</reference>
<dbReference type="Pfam" id="PF12224">
    <property type="entry name" value="Amidoligase_2"/>
    <property type="match status" value="1"/>
</dbReference>
<dbReference type="OrthoDB" id="412402at2759"/>
<proteinExistence type="predicted"/>
<dbReference type="RefSeq" id="XP_001596581.1">
    <property type="nucleotide sequence ID" value="XM_001596531.1"/>
</dbReference>
<dbReference type="EMBL" id="CP017817">
    <property type="protein sequence ID" value="APA08957.1"/>
    <property type="molecule type" value="Genomic_DNA"/>
</dbReference>
<dbReference type="AlphaFoldDB" id="A0A1D9Q202"/>
<dbReference type="InterPro" id="IPR022025">
    <property type="entry name" value="Amidoligase_2"/>
</dbReference>
<dbReference type="PANTHER" id="PTHR36847">
    <property type="entry name" value="AMIDOLIGASE ENZYME"/>
    <property type="match status" value="1"/>
</dbReference>
<evidence type="ECO:0000313" key="2">
    <source>
        <dbReference type="EMBL" id="APA08957.1"/>
    </source>
</evidence>
<dbReference type="OMA" id="EIYHWVM"/>
<dbReference type="PANTHER" id="PTHR36847:SF1">
    <property type="entry name" value="AMIDOLIGASE ENZYME"/>
    <property type="match status" value="1"/>
</dbReference>
<feature type="region of interest" description="Disordered" evidence="1">
    <location>
        <begin position="396"/>
        <end position="424"/>
    </location>
</feature>
<organism evidence="2 3">
    <name type="scientific">Sclerotinia sclerotiorum (strain ATCC 18683 / 1980 / Ss-1)</name>
    <name type="common">White mold</name>
    <name type="synonym">Whetzelinia sclerotiorum</name>
    <dbReference type="NCBI Taxonomy" id="665079"/>
    <lineage>
        <taxon>Eukaryota</taxon>
        <taxon>Fungi</taxon>
        <taxon>Dikarya</taxon>
        <taxon>Ascomycota</taxon>
        <taxon>Pezizomycotina</taxon>
        <taxon>Leotiomycetes</taxon>
        <taxon>Helotiales</taxon>
        <taxon>Sclerotiniaceae</taxon>
        <taxon>Sclerotinia</taxon>
    </lineage>
</organism>
<dbReference type="Proteomes" id="UP000177798">
    <property type="component" value="Chromosome 4"/>
</dbReference>
<protein>
    <recommendedName>
        <fullName evidence="4">Amidoligase enzyme protein</fullName>
    </recommendedName>
</protein>
<accession>A0A1D9Q202</accession>
<dbReference type="VEuPathDB" id="FungiDB:sscle_04g037270"/>
<sequence>MESEEVLPPTIPIEITFGFELEFAIASVPDQYLDPKPNDPRPVHGITRPSNYPNEFLPYICPPTIVGEDEEQEDWGPEWHEQLHALQEGIAKVLTENGLPAIAEFEQEDPSKSEDPQINDLNLWVISMDRTIIHGSGDPENINYYWWPIEIQSPAYVYNEENKLKVRSVLQILNKVYRTKCDLSADIHVHIGNGQKGFDARTIRNFMAFVWTFENQIATIHPPHYMTEEAFSKSLRTHSRLAMVEAMYLERLVEDEREEEIKDVSDNYAIDTIMEQVSVDKLVIMLSSPSLNENRFTQRLIYSICNLETDMEKVKKTIEYRQHKSTLDDEEVYHWITVCRTIVHFASTVDENLLKEFCKEHLHKTVDEFSIIEVLMAIGLPTQAYYYGIRVRAEKRKKDQEEEHGRNLEKHRQEQERKRKEEEEKKNLEALLKKLRLEAAAKNAK</sequence>
<dbReference type="KEGG" id="ssl:SS1G_02801"/>
<gene>
    <name evidence="2" type="ORF">sscle_04g037270</name>
</gene>